<evidence type="ECO:0000313" key="14">
    <source>
        <dbReference type="EMBL" id="VFD32391.1"/>
    </source>
</evidence>
<dbReference type="NCBIfam" id="TIGR02886">
    <property type="entry name" value="spore_II_AA"/>
    <property type="match status" value="1"/>
</dbReference>
<sequence>MVNYSLEHKNLYIEFMCSELDHHVANEIREEIDNLLSVNQVKNVVFNFENINFMDSSGIGVIIGRYKKISNEGGRVSVINISSRVKKIFDLSGLNKIIGIYDTYEEALSSL</sequence>
<dbReference type="PANTHER" id="PTHR33495">
    <property type="entry name" value="ANTI-SIGMA FACTOR ANTAGONIST TM_1081-RELATED-RELATED"/>
    <property type="match status" value="1"/>
</dbReference>
<evidence type="ECO:0000313" key="13">
    <source>
        <dbReference type="EMBL" id="SJS06115.1"/>
    </source>
</evidence>
<dbReference type="GeneID" id="66353276"/>
<dbReference type="AlphaFoldDB" id="A0A031WD71"/>
<evidence type="ECO:0000313" key="18">
    <source>
        <dbReference type="Proteomes" id="UP000346772"/>
    </source>
</evidence>
<keyword evidence="4" id="KW-0597">Phosphoprotein</keyword>
<dbReference type="PROSITE" id="PS50801">
    <property type="entry name" value="STAS"/>
    <property type="match status" value="1"/>
</dbReference>
<reference evidence="8" key="1">
    <citation type="submission" date="2014-07" db="EMBL/GenBank/DDBJ databases">
        <authorList>
            <person name="Monot Marc"/>
        </authorList>
    </citation>
    <scope>NUCLEOTIDE SEQUENCE</scope>
    <source>
        <strain evidence="10">7032989</strain>
        <strain evidence="9">7032994</strain>
    </source>
</reference>
<dbReference type="GO" id="GO:0045152">
    <property type="term" value="F:antisigma factor binding"/>
    <property type="evidence" value="ECO:0007669"/>
    <property type="project" value="InterPro"/>
</dbReference>
<dbReference type="InterPro" id="IPR003658">
    <property type="entry name" value="Anti-sigma_ant"/>
</dbReference>
<accession>A0A031WD71</accession>
<dbReference type="InterPro" id="IPR002645">
    <property type="entry name" value="STAS_dom"/>
</dbReference>
<evidence type="ECO:0000259" key="7">
    <source>
        <dbReference type="PROSITE" id="PS50801"/>
    </source>
</evidence>
<dbReference type="GO" id="GO:0030435">
    <property type="term" value="P:sporulation resulting in formation of a cellular spore"/>
    <property type="evidence" value="ECO:0007669"/>
    <property type="project" value="UniProtKB-KW"/>
</dbReference>
<dbReference type="PANTHER" id="PTHR33495:SF2">
    <property type="entry name" value="ANTI-SIGMA FACTOR ANTAGONIST TM_1081-RELATED"/>
    <property type="match status" value="1"/>
</dbReference>
<name>A0A031WD71_CLODI</name>
<evidence type="ECO:0000313" key="12">
    <source>
        <dbReference type="EMBL" id="HBH2619852.1"/>
    </source>
</evidence>
<evidence type="ECO:0000256" key="4">
    <source>
        <dbReference type="ARBA" id="ARBA00022553"/>
    </source>
</evidence>
<evidence type="ECO:0000256" key="3">
    <source>
        <dbReference type="ARBA" id="ARBA00020784"/>
    </source>
</evidence>
<evidence type="ECO:0000313" key="15">
    <source>
        <dbReference type="EMBL" id="VFD54580.1"/>
    </source>
</evidence>
<dbReference type="SUPFAM" id="SSF52091">
    <property type="entry name" value="SpoIIaa-like"/>
    <property type="match status" value="1"/>
</dbReference>
<comment type="similarity">
    <text evidence="2 6">Belongs to the anti-sigma-factor antagonist family.</text>
</comment>
<gene>
    <name evidence="8" type="primary">spoIIAA</name>
    <name evidence="10" type="ORF">BN1095_480002</name>
    <name evidence="8" type="ORF">BN1096_310007</name>
    <name evidence="9" type="ORF">BN1097_320007</name>
    <name evidence="11" type="ORF">KRM00_001887</name>
    <name evidence="12" type="ORF">KRQ00_001607</name>
    <name evidence="16" type="ORF">SAMEA1402366_02800</name>
    <name evidence="14" type="ORF">SAMEA1402399_02082</name>
    <name evidence="15" type="ORF">SAMEA1710456_02071</name>
    <name evidence="13" type="ORF">SAMEA3375112_01137</name>
</gene>
<evidence type="ECO:0000256" key="1">
    <source>
        <dbReference type="ARBA" id="ARBA00001976"/>
    </source>
</evidence>
<dbReference type="OrthoDB" id="9796601at2"/>
<organism evidence="8">
    <name type="scientific">Clostridioides difficile</name>
    <name type="common">Peptoclostridium difficile</name>
    <dbReference type="NCBI Taxonomy" id="1496"/>
    <lineage>
        <taxon>Bacteria</taxon>
        <taxon>Bacillati</taxon>
        <taxon>Bacillota</taxon>
        <taxon>Clostridia</taxon>
        <taxon>Peptostreptococcales</taxon>
        <taxon>Peptostreptococcaceae</taxon>
        <taxon>Clostridioides</taxon>
    </lineage>
</organism>
<dbReference type="Pfam" id="PF01740">
    <property type="entry name" value="STAS"/>
    <property type="match status" value="1"/>
</dbReference>
<evidence type="ECO:0000313" key="9">
    <source>
        <dbReference type="EMBL" id="CDS84626.1"/>
    </source>
</evidence>
<dbReference type="NCBIfam" id="TIGR00377">
    <property type="entry name" value="ant_ant_sig"/>
    <property type="match status" value="1"/>
</dbReference>
<evidence type="ECO:0000313" key="16">
    <source>
        <dbReference type="EMBL" id="VHY14742.1"/>
    </source>
</evidence>
<dbReference type="Proteomes" id="UP000189137">
    <property type="component" value="Unassembled WGS sequence"/>
</dbReference>
<dbReference type="Proteomes" id="UP000878956">
    <property type="component" value="Unassembled WGS sequence"/>
</dbReference>
<evidence type="ECO:0000313" key="17">
    <source>
        <dbReference type="Proteomes" id="UP000189137"/>
    </source>
</evidence>
<dbReference type="EMBL" id="DAEQIJ010000006">
    <property type="protein sequence ID" value="HBH2619852.1"/>
    <property type="molecule type" value="Genomic_DNA"/>
</dbReference>
<evidence type="ECO:0000256" key="6">
    <source>
        <dbReference type="RuleBase" id="RU003749"/>
    </source>
</evidence>
<dbReference type="EMBL" id="LK932482">
    <property type="protein sequence ID" value="CDS84178.1"/>
    <property type="molecule type" value="Genomic_DNA"/>
</dbReference>
<dbReference type="RefSeq" id="WP_003418414.1">
    <property type="nucleotide sequence ID" value="NZ_AP025558.1"/>
</dbReference>
<dbReference type="OMA" id="GELDHHE"/>
<dbReference type="EMBL" id="CAAJVP010000014">
    <property type="protein sequence ID" value="VHY14742.1"/>
    <property type="molecule type" value="Genomic_DNA"/>
</dbReference>
<keyword evidence="5" id="KW-0749">Sporulation</keyword>
<dbReference type="EMBL" id="DAEPXK010000017">
    <property type="protein sequence ID" value="HBH1542404.1"/>
    <property type="molecule type" value="Genomic_DNA"/>
</dbReference>
<comment type="function">
    <text evidence="1">In the phosphorylated form it could act as an anti-anti-sigma factor that counteracts SpoIIAB and thus releases sigma f from inhibition.</text>
</comment>
<dbReference type="EMBL" id="CAADAN010000006">
    <property type="protein sequence ID" value="VFD32391.1"/>
    <property type="molecule type" value="Genomic_DNA"/>
</dbReference>
<evidence type="ECO:0000256" key="2">
    <source>
        <dbReference type="ARBA" id="ARBA00009013"/>
    </source>
</evidence>
<dbReference type="GO" id="GO:0043856">
    <property type="term" value="F:anti-sigma factor antagonist activity"/>
    <property type="evidence" value="ECO:0007669"/>
    <property type="project" value="InterPro"/>
</dbReference>
<dbReference type="PATRIC" id="fig|1496.1371.peg.1672"/>
<dbReference type="InterPro" id="IPR014237">
    <property type="entry name" value="Anti-sigma_F_ant"/>
</dbReference>
<evidence type="ECO:0000256" key="5">
    <source>
        <dbReference type="ARBA" id="ARBA00022969"/>
    </source>
</evidence>
<dbReference type="Proteomes" id="UP000346772">
    <property type="component" value="Unassembled WGS sequence"/>
</dbReference>
<evidence type="ECO:0000313" key="8">
    <source>
        <dbReference type="EMBL" id="CDS84178.1"/>
    </source>
</evidence>
<reference evidence="18 20" key="3">
    <citation type="submission" date="2019-02" db="EMBL/GenBank/DDBJ databases">
        <authorList>
            <consortium name="Pathogen Informatics"/>
        </authorList>
    </citation>
    <scope>NUCLEOTIDE SEQUENCE [LARGE SCALE GENOMIC DNA]</scope>
    <source>
        <strain evidence="15 18">078GUE027</strain>
        <strain evidence="20">clo34</strain>
        <strain evidence="14">Clo34</strain>
        <strain evidence="19">tl291</strain>
        <strain evidence="16">Tl291</strain>
        <strain evidence="13 17">VRECD0157</strain>
    </source>
</reference>
<dbReference type="EMBL" id="CAADAT010000011">
    <property type="protein sequence ID" value="VFD54580.1"/>
    <property type="molecule type" value="Genomic_DNA"/>
</dbReference>
<feature type="domain" description="STAS" evidence="7">
    <location>
        <begin position="18"/>
        <end position="111"/>
    </location>
</feature>
<proteinExistence type="inferred from homology"/>
<dbReference type="Proteomes" id="UP000411588">
    <property type="component" value="Unassembled WGS sequence"/>
</dbReference>
<dbReference type="Proteomes" id="UP000372533">
    <property type="component" value="Unassembled WGS sequence"/>
</dbReference>
<evidence type="ECO:0000313" key="19">
    <source>
        <dbReference type="Proteomes" id="UP000372533"/>
    </source>
</evidence>
<dbReference type="InterPro" id="IPR036513">
    <property type="entry name" value="STAS_dom_sf"/>
</dbReference>
<dbReference type="EMBL" id="FUPS01000003">
    <property type="protein sequence ID" value="SJS06115.1"/>
    <property type="molecule type" value="Genomic_DNA"/>
</dbReference>
<dbReference type="KEGG" id="pdf:CD630DERM_07700"/>
<evidence type="ECO:0000313" key="10">
    <source>
        <dbReference type="EMBL" id="CDT44002.1"/>
    </source>
</evidence>
<dbReference type="EMBL" id="LK932368">
    <property type="protein sequence ID" value="CDS84626.1"/>
    <property type="molecule type" value="Genomic_DNA"/>
</dbReference>
<protein>
    <recommendedName>
        <fullName evidence="3 6">Anti-sigma F factor antagonist</fullName>
    </recommendedName>
    <alternativeName>
        <fullName evidence="6">Stage II sporulation protein</fullName>
    </alternativeName>
</protein>
<evidence type="ECO:0000313" key="11">
    <source>
        <dbReference type="EMBL" id="HBH1542404.1"/>
    </source>
</evidence>
<reference evidence="11" key="4">
    <citation type="submission" date="2021-06" db="EMBL/GenBank/DDBJ databases">
        <authorList>
            <consortium name="NCBI Pathogen Detection Project"/>
        </authorList>
    </citation>
    <scope>NUCLEOTIDE SEQUENCE</scope>
    <source>
        <strain evidence="12">Clostridioides</strain>
        <strain evidence="11">HN1000</strain>
    </source>
</reference>
<dbReference type="EMBL" id="LK933160">
    <property type="protein sequence ID" value="CDT44002.1"/>
    <property type="molecule type" value="Genomic_DNA"/>
</dbReference>
<reference evidence="11" key="2">
    <citation type="journal article" date="2018" name="Genome Biol.">
        <title>SKESA: strategic k-mer extension for scrupulous assemblies.</title>
        <authorList>
            <person name="Souvorov A."/>
            <person name="Agarwala R."/>
            <person name="Lipman D.J."/>
        </authorList>
    </citation>
    <scope>NUCLEOTIDE SEQUENCE</scope>
    <source>
        <strain evidence="12">Clostridioides</strain>
        <strain evidence="11">HN1000</strain>
    </source>
</reference>
<dbReference type="CDD" id="cd07043">
    <property type="entry name" value="STAS_anti-anti-sigma_factors"/>
    <property type="match status" value="1"/>
</dbReference>
<dbReference type="Gene3D" id="3.30.750.24">
    <property type="entry name" value="STAS domain"/>
    <property type="match status" value="1"/>
</dbReference>
<evidence type="ECO:0000313" key="20">
    <source>
        <dbReference type="Proteomes" id="UP000411588"/>
    </source>
</evidence>
<dbReference type="Proteomes" id="UP000879542">
    <property type="component" value="Unassembled WGS sequence"/>
</dbReference>